<reference evidence="2 5" key="2">
    <citation type="submission" date="2020-11" db="EMBL/GenBank/DDBJ databases">
        <title>Enhanced detection system for hospital associated transmission using whole genome sequencing surveillance.</title>
        <authorList>
            <person name="Harrison L.H."/>
            <person name="Van Tyne D."/>
            <person name="Marsh J.W."/>
            <person name="Griffith M.P."/>
            <person name="Snyder D.J."/>
            <person name="Cooper V.S."/>
            <person name="Mustapha M."/>
        </authorList>
    </citation>
    <scope>NUCLEOTIDE SEQUENCE [LARGE SCALE GENOMIC DNA]</scope>
    <source>
        <strain evidence="2 5">SER00230</strain>
    </source>
</reference>
<evidence type="ECO:0000313" key="3">
    <source>
        <dbReference type="EMBL" id="VEI67407.1"/>
    </source>
</evidence>
<dbReference type="Proteomes" id="UP000624159">
    <property type="component" value="Unassembled WGS sequence"/>
</dbReference>
<evidence type="ECO:0000313" key="5">
    <source>
        <dbReference type="Proteomes" id="UP000624159"/>
    </source>
</evidence>
<evidence type="ECO:0000259" key="1">
    <source>
        <dbReference type="Pfam" id="PF15970"/>
    </source>
</evidence>
<evidence type="ECO:0000313" key="2">
    <source>
        <dbReference type="EMBL" id="MBH1929381.1"/>
    </source>
</evidence>
<dbReference type="EMBL" id="JADULK010000003">
    <property type="protein sequence ID" value="MBH1929381.1"/>
    <property type="molecule type" value="Genomic_DNA"/>
</dbReference>
<sequence>MSNHYPAHYRFNHEDDCWHIGFRDFPEFQAACYKREDVELEAQDALLTALAIEFEEGRTVPPPSASDADELRVPLPLLVQLKVALHNALLAKQMPKALLARQLGFNAGQMNRLLDIAYASKAEALEQALFLLGYEIRLSVHPDDKP</sequence>
<dbReference type="Pfam" id="PF15970">
    <property type="entry name" value="HicB-like_2"/>
    <property type="match status" value="1"/>
</dbReference>
<evidence type="ECO:0000313" key="4">
    <source>
        <dbReference type="Proteomes" id="UP000281904"/>
    </source>
</evidence>
<dbReference type="RefSeq" id="WP_126531784.1">
    <property type="nucleotide sequence ID" value="NZ_JADULK010000003.1"/>
</dbReference>
<accession>A0A3S4Y1X1</accession>
<protein>
    <submittedName>
        <fullName evidence="3">Antitoxin HicB</fullName>
    </submittedName>
</protein>
<dbReference type="EMBL" id="LR134493">
    <property type="protein sequence ID" value="VEI67407.1"/>
    <property type="molecule type" value="Genomic_DNA"/>
</dbReference>
<feature type="domain" description="HicB-like antitoxin of toxin-antitoxin system" evidence="1">
    <location>
        <begin position="5"/>
        <end position="83"/>
    </location>
</feature>
<organism evidence="3 4">
    <name type="scientific">Serratia rubidaea</name>
    <name type="common">Serratia marinorubra</name>
    <dbReference type="NCBI Taxonomy" id="61652"/>
    <lineage>
        <taxon>Bacteria</taxon>
        <taxon>Pseudomonadati</taxon>
        <taxon>Pseudomonadota</taxon>
        <taxon>Gammaproteobacteria</taxon>
        <taxon>Enterobacterales</taxon>
        <taxon>Yersiniaceae</taxon>
        <taxon>Serratia</taxon>
    </lineage>
</organism>
<gene>
    <name evidence="3" type="primary">hicB</name>
    <name evidence="2" type="ORF">I5U13_06855</name>
    <name evidence="3" type="ORF">NCTC10036_02997</name>
</gene>
<proteinExistence type="predicted"/>
<dbReference type="SUPFAM" id="SSF143100">
    <property type="entry name" value="TTHA1013/TTHA0281-like"/>
    <property type="match status" value="1"/>
</dbReference>
<dbReference type="InterPro" id="IPR031807">
    <property type="entry name" value="HicB-like"/>
</dbReference>
<dbReference type="Gene3D" id="3.30.160.250">
    <property type="match status" value="1"/>
</dbReference>
<keyword evidence="5" id="KW-1185">Reference proteome</keyword>
<name>A0A3S4Y1X1_SERRU</name>
<reference evidence="3 4" key="1">
    <citation type="submission" date="2018-12" db="EMBL/GenBank/DDBJ databases">
        <authorList>
            <consortium name="Pathogen Informatics"/>
        </authorList>
    </citation>
    <scope>NUCLEOTIDE SEQUENCE [LARGE SCALE GENOMIC DNA]</scope>
    <source>
        <strain evidence="3 4">NCTC10036</strain>
    </source>
</reference>
<dbReference type="Proteomes" id="UP000281904">
    <property type="component" value="Chromosome"/>
</dbReference>
<dbReference type="InterPro" id="IPR035069">
    <property type="entry name" value="TTHA1013/TTHA0281-like"/>
</dbReference>
<dbReference type="AlphaFoldDB" id="A0A3S4Y1X1"/>